<dbReference type="EMBL" id="AQRA01000007">
    <property type="protein sequence ID" value="EZH72564.1"/>
    <property type="molecule type" value="Genomic_DNA"/>
</dbReference>
<feature type="transmembrane region" description="Helical" evidence="1">
    <location>
        <begin position="42"/>
        <end position="65"/>
    </location>
</feature>
<organism evidence="2 3">
    <name type="scientific">Aquimarina atlantica</name>
    <dbReference type="NCBI Taxonomy" id="1317122"/>
    <lineage>
        <taxon>Bacteria</taxon>
        <taxon>Pseudomonadati</taxon>
        <taxon>Bacteroidota</taxon>
        <taxon>Flavobacteriia</taxon>
        <taxon>Flavobacteriales</taxon>
        <taxon>Flavobacteriaceae</taxon>
        <taxon>Aquimarina</taxon>
    </lineage>
</organism>
<keyword evidence="1" id="KW-0472">Membrane</keyword>
<keyword evidence="1" id="KW-0812">Transmembrane</keyword>
<evidence type="ECO:0000256" key="1">
    <source>
        <dbReference type="SAM" id="Phobius"/>
    </source>
</evidence>
<evidence type="ECO:0000313" key="3">
    <source>
        <dbReference type="Proteomes" id="UP000023541"/>
    </source>
</evidence>
<dbReference type="OrthoDB" id="2191398at2"/>
<keyword evidence="1" id="KW-1133">Transmembrane helix</keyword>
<dbReference type="RefSeq" id="WP_034243732.1">
    <property type="nucleotide sequence ID" value="NZ_AQRA01000007.1"/>
</dbReference>
<feature type="transmembrane region" description="Helical" evidence="1">
    <location>
        <begin position="100"/>
        <end position="118"/>
    </location>
</feature>
<name>A0A023BRI4_9FLAO</name>
<gene>
    <name evidence="2" type="ORF">ATO12_20735</name>
</gene>
<dbReference type="AlphaFoldDB" id="A0A023BRI4"/>
<proteinExistence type="predicted"/>
<dbReference type="eggNOG" id="ENOG5032N6I">
    <property type="taxonomic scope" value="Bacteria"/>
</dbReference>
<comment type="caution">
    <text evidence="2">The sequence shown here is derived from an EMBL/GenBank/DDBJ whole genome shotgun (WGS) entry which is preliminary data.</text>
</comment>
<evidence type="ECO:0000313" key="2">
    <source>
        <dbReference type="EMBL" id="EZH72564.1"/>
    </source>
</evidence>
<reference evidence="2 3" key="1">
    <citation type="submission" date="2014-04" db="EMBL/GenBank/DDBJ databases">
        <title>Aquimarina sp. 22II-S11-z7 Genome Sequencing.</title>
        <authorList>
            <person name="Lai Q."/>
        </authorList>
    </citation>
    <scope>NUCLEOTIDE SEQUENCE [LARGE SCALE GENOMIC DNA]</scope>
    <source>
        <strain evidence="2 3">22II-S11-z7</strain>
    </source>
</reference>
<accession>A0A023BRI4</accession>
<dbReference type="Proteomes" id="UP000023541">
    <property type="component" value="Unassembled WGS sequence"/>
</dbReference>
<keyword evidence="3" id="KW-1185">Reference proteome</keyword>
<dbReference type="STRING" id="1317122.ATO12_20735"/>
<sequence>MTTQEKRPIVFLTIDIITFLSYYMMLLNVYSSKVMSMGELPFWGASILLFIPIMIISRIVLYVLYSIMNSVVTKKEEDRFLTDEFGQLIKLRATRNFNNTFMIGFVITMGLLILGISITTMFKLLFLSIFAAFVVQNLSEFYYAKKSI</sequence>
<feature type="transmembrane region" description="Helical" evidence="1">
    <location>
        <begin position="9"/>
        <end position="30"/>
    </location>
</feature>
<protein>
    <submittedName>
        <fullName evidence="2">Uncharacterized protein</fullName>
    </submittedName>
</protein>
<feature type="transmembrane region" description="Helical" evidence="1">
    <location>
        <begin position="124"/>
        <end position="144"/>
    </location>
</feature>